<dbReference type="EMBL" id="KT381880">
    <property type="protein sequence ID" value="ALF01869.1"/>
    <property type="molecule type" value="Genomic_DNA"/>
</dbReference>
<accession>A0A0M3UL29</accession>
<gene>
    <name evidence="2" type="ORF">CPT_Margaery180</name>
</gene>
<name>A0A0M3UL29_9CAUD</name>
<dbReference type="RefSeq" id="YP_009194995.1">
    <property type="nucleotide sequence ID" value="NC_028755.1"/>
</dbReference>
<evidence type="ECO:0000313" key="2">
    <source>
        <dbReference type="EMBL" id="ALF01869.1"/>
    </source>
</evidence>
<proteinExistence type="predicted"/>
<sequence>MSHVDFNTLSQLGLIWKINKDILHPLGLALTRDPETGVSIGALVSDDGVWSFSEKSDFENIAKLNKLYALQAEGKLLEFLQQNVKE</sequence>
<reference evidence="2 3" key="1">
    <citation type="submission" date="2015-08" db="EMBL/GenBank/DDBJ databases">
        <title>The Complete Genome of Citrobacter freundii Myophage Margaery.</title>
        <authorList>
            <person name="Yi D."/>
            <person name="Cadungog J.N."/>
            <person name="Cahill J.L."/>
            <person name="Rasche E.S."/>
            <person name="Everett G.F.K."/>
        </authorList>
    </citation>
    <scope>NUCLEOTIDE SEQUENCE [LARGE SCALE GENOMIC DNA]</scope>
</reference>
<dbReference type="KEGG" id="vg:26647365"/>
<feature type="domain" description="DUF7415" evidence="1">
    <location>
        <begin position="4"/>
        <end position="46"/>
    </location>
</feature>
<dbReference type="Proteomes" id="UP000201970">
    <property type="component" value="Segment"/>
</dbReference>
<keyword evidence="3" id="KW-1185">Reference proteome</keyword>
<evidence type="ECO:0000313" key="3">
    <source>
        <dbReference type="Proteomes" id="UP000201970"/>
    </source>
</evidence>
<organism evidence="2 3">
    <name type="scientific">Citrobacter phage Margaery</name>
    <dbReference type="NCBI Taxonomy" id="1701810"/>
    <lineage>
        <taxon>Viruses</taxon>
        <taxon>Duplodnaviria</taxon>
        <taxon>Heunggongvirae</taxon>
        <taxon>Uroviricota</taxon>
        <taxon>Caudoviricetes</taxon>
        <taxon>Pantevenvirales</taxon>
        <taxon>Straboviridae</taxon>
        <taxon>Pseudotevenvirus</taxon>
        <taxon>Pseudotevenvirus margaery</taxon>
    </lineage>
</organism>
<dbReference type="GeneID" id="26647365"/>
<dbReference type="Pfam" id="PF24187">
    <property type="entry name" value="DUF7415"/>
    <property type="match status" value="1"/>
</dbReference>
<dbReference type="InterPro" id="IPR055838">
    <property type="entry name" value="DUF7415"/>
</dbReference>
<protein>
    <recommendedName>
        <fullName evidence="1">DUF7415 domain-containing protein</fullName>
    </recommendedName>
</protein>
<evidence type="ECO:0000259" key="1">
    <source>
        <dbReference type="Pfam" id="PF24187"/>
    </source>
</evidence>